<organism evidence="1">
    <name type="scientific">metagenome</name>
    <dbReference type="NCBI Taxonomy" id="256318"/>
    <lineage>
        <taxon>unclassified sequences</taxon>
        <taxon>metagenomes</taxon>
    </lineage>
</organism>
<sequence>MSIPRPPAVLWVSVEAVRWLRQDGRFAPAIRVILRVVWEETAIQA</sequence>
<protein>
    <submittedName>
        <fullName evidence="1">Uncharacterized protein</fullName>
    </submittedName>
</protein>
<name>A0A2P2C0E4_9ZZZZ</name>
<gene>
    <name evidence="1" type="ORF">NOCA2270128</name>
</gene>
<evidence type="ECO:0000313" key="1">
    <source>
        <dbReference type="EMBL" id="CUR55493.1"/>
    </source>
</evidence>
<reference evidence="1" key="1">
    <citation type="submission" date="2015-08" db="EMBL/GenBank/DDBJ databases">
        <authorList>
            <person name="Babu N.S."/>
            <person name="Beckwith C.J."/>
            <person name="Beseler K.G."/>
            <person name="Brison A."/>
            <person name="Carone J.V."/>
            <person name="Caskin T.P."/>
            <person name="Diamond M."/>
            <person name="Durham M.E."/>
            <person name="Foxe J.M."/>
            <person name="Go M."/>
            <person name="Henderson B.A."/>
            <person name="Jones I.B."/>
            <person name="McGettigan J.A."/>
            <person name="Micheletti S.J."/>
            <person name="Nasrallah M.E."/>
            <person name="Ortiz D."/>
            <person name="Piller C.R."/>
            <person name="Privatt S.R."/>
            <person name="Schneider S.L."/>
            <person name="Sharp S."/>
            <person name="Smith T.C."/>
            <person name="Stanton J.D."/>
            <person name="Ullery H.E."/>
            <person name="Wilson R.J."/>
            <person name="Serrano M.G."/>
            <person name="Buck G."/>
            <person name="Lee V."/>
            <person name="Wang Y."/>
            <person name="Carvalho R."/>
            <person name="Voegtly L."/>
            <person name="Shi R."/>
            <person name="Duckworth R."/>
            <person name="Johnson A."/>
            <person name="Loviza R."/>
            <person name="Walstead R."/>
            <person name="Shah Z."/>
            <person name="Kiflezghi M."/>
            <person name="Wade K."/>
            <person name="Ball S.L."/>
            <person name="Bradley K.W."/>
            <person name="Asai D.J."/>
            <person name="Bowman C.A."/>
            <person name="Russell D.A."/>
            <person name="Pope W.H."/>
            <person name="Jacobs-Sera D."/>
            <person name="Hendrix R.W."/>
            <person name="Hatfull G.F."/>
        </authorList>
    </citation>
    <scope>NUCLEOTIDE SEQUENCE</scope>
</reference>
<dbReference type="EMBL" id="CZKA01000020">
    <property type="protein sequence ID" value="CUR55493.1"/>
    <property type="molecule type" value="Genomic_DNA"/>
</dbReference>
<dbReference type="AlphaFoldDB" id="A0A2P2C0E4"/>
<proteinExistence type="predicted"/>
<accession>A0A2P2C0E4</accession>